<dbReference type="AlphaFoldDB" id="A0A392PNY9"/>
<comment type="caution">
    <text evidence="1">The sequence shown here is derived from an EMBL/GenBank/DDBJ whole genome shotgun (WGS) entry which is preliminary data.</text>
</comment>
<protein>
    <submittedName>
        <fullName evidence="1">TIR-NBS-LRR RCT1 resistance protein</fullName>
    </submittedName>
</protein>
<proteinExistence type="predicted"/>
<organism evidence="1 2">
    <name type="scientific">Trifolium medium</name>
    <dbReference type="NCBI Taxonomy" id="97028"/>
    <lineage>
        <taxon>Eukaryota</taxon>
        <taxon>Viridiplantae</taxon>
        <taxon>Streptophyta</taxon>
        <taxon>Embryophyta</taxon>
        <taxon>Tracheophyta</taxon>
        <taxon>Spermatophyta</taxon>
        <taxon>Magnoliopsida</taxon>
        <taxon>eudicotyledons</taxon>
        <taxon>Gunneridae</taxon>
        <taxon>Pentapetalae</taxon>
        <taxon>rosids</taxon>
        <taxon>fabids</taxon>
        <taxon>Fabales</taxon>
        <taxon>Fabaceae</taxon>
        <taxon>Papilionoideae</taxon>
        <taxon>50 kb inversion clade</taxon>
        <taxon>NPAAA clade</taxon>
        <taxon>Hologalegina</taxon>
        <taxon>IRL clade</taxon>
        <taxon>Trifolieae</taxon>
        <taxon>Trifolium</taxon>
    </lineage>
</organism>
<evidence type="ECO:0000313" key="1">
    <source>
        <dbReference type="EMBL" id="MCI13357.1"/>
    </source>
</evidence>
<name>A0A392PNY9_9FABA</name>
<sequence length="65" mass="7782">MNKLRLLRLAGVKLEGDFEYLSGDLRWLYWHGFPETYVPAEFQHGSLVAIELKYSKLKQIWNKRK</sequence>
<feature type="non-terminal residue" evidence="1">
    <location>
        <position position="65"/>
    </location>
</feature>
<dbReference type="Proteomes" id="UP000265520">
    <property type="component" value="Unassembled WGS sequence"/>
</dbReference>
<accession>A0A392PNY9</accession>
<keyword evidence="2" id="KW-1185">Reference proteome</keyword>
<reference evidence="1 2" key="1">
    <citation type="journal article" date="2018" name="Front. Plant Sci.">
        <title>Red Clover (Trifolium pratense) and Zigzag Clover (T. medium) - A Picture of Genomic Similarities and Differences.</title>
        <authorList>
            <person name="Dluhosova J."/>
            <person name="Istvanek J."/>
            <person name="Nedelnik J."/>
            <person name="Repkova J."/>
        </authorList>
    </citation>
    <scope>NUCLEOTIDE SEQUENCE [LARGE SCALE GENOMIC DNA]</scope>
    <source>
        <strain evidence="2">cv. 10/8</strain>
        <tissue evidence="1">Leaf</tissue>
    </source>
</reference>
<evidence type="ECO:0000313" key="2">
    <source>
        <dbReference type="Proteomes" id="UP000265520"/>
    </source>
</evidence>
<dbReference type="EMBL" id="LXQA010087957">
    <property type="protein sequence ID" value="MCI13357.1"/>
    <property type="molecule type" value="Genomic_DNA"/>
</dbReference>